<comment type="caution">
    <text evidence="1">The sequence shown here is derived from an EMBL/GenBank/DDBJ whole genome shotgun (WGS) entry which is preliminary data.</text>
</comment>
<dbReference type="EMBL" id="AEIU01000086">
    <property type="protein sequence ID" value="EFP95814.1"/>
    <property type="molecule type" value="Genomic_DNA"/>
</dbReference>
<dbReference type="AlphaFoldDB" id="E3BMA2"/>
<dbReference type="RefSeq" id="WP_009602219.1">
    <property type="nucleotide sequence ID" value="NZ_AEIU01000086.1"/>
</dbReference>
<keyword evidence="2" id="KW-1185">Reference proteome</keyword>
<dbReference type="Pfam" id="PF14891">
    <property type="entry name" value="Peptidase_M91"/>
    <property type="match status" value="1"/>
</dbReference>
<sequence>MLRRTLFIYIVITVCYTGACLAGGKAYMGSFYEEPDGVKVISGYNSHRYGHLYRVSKNLYVQTKNDAYLADIKLLIRKLEISGSGREILRQIGTYTPINAPDDSVAPLIEHTVGVDSSKTTVATVIREPESQGRLFETRASDFLEPRQASEALQRQLNGKGLSNTVFFSTTEVVNIPGTTQPFDQAVALGHELIHARDFSSGAMPSGNVHLAHRHPESQTVTEYTIANAEYQTTGIAHYNNAQNGRPAVTKVSELRQQTIARREKIHFDWKKSGQDKPKAYLENEQVVSEYHLADDLGAPKRSTYWPADQYQYHPYTVEVRPASSILSAPQWDTLEGKQAHVEVKRALRQSLSEGKQPAIVVVDPTEQRLSRSLTNSPVVTRRGLGNQSSILKFAAQNDIKVVNLYSTENETPVNSLKRRKKRMLYRALSGQRNQSPNEYHDVQYNAQNRAELNRALGEHDEILVMAYSDGEVTSNIIDNLSQTSDKQVMVSRYSNLDYQPADLSTQEQAAWRTVNERPNVTMLGAGSRRKLNICNLQ</sequence>
<dbReference type="Proteomes" id="UP000002943">
    <property type="component" value="Unassembled WGS sequence"/>
</dbReference>
<evidence type="ECO:0000313" key="1">
    <source>
        <dbReference type="EMBL" id="EFP95814.1"/>
    </source>
</evidence>
<name>E3BMA2_9VIBR</name>
<organism evidence="1 2">
    <name type="scientific">Vibrio caribbeanicus ATCC BAA-2122</name>
    <dbReference type="NCBI Taxonomy" id="796620"/>
    <lineage>
        <taxon>Bacteria</taxon>
        <taxon>Pseudomonadati</taxon>
        <taxon>Pseudomonadota</taxon>
        <taxon>Gammaproteobacteria</taxon>
        <taxon>Vibrionales</taxon>
        <taxon>Vibrionaceae</taxon>
        <taxon>Vibrio</taxon>
    </lineage>
</organism>
<dbReference type="eggNOG" id="ENOG5031MUD">
    <property type="taxonomic scope" value="Bacteria"/>
</dbReference>
<proteinExistence type="predicted"/>
<accession>E3BMA2</accession>
<protein>
    <submittedName>
        <fullName evidence="1">Uncharacterized protein</fullName>
    </submittedName>
</protein>
<dbReference type="InterPro" id="IPR028208">
    <property type="entry name" value="Effector_pro_NleD-like"/>
</dbReference>
<dbReference type="OrthoDB" id="5822147at2"/>
<evidence type="ECO:0000313" key="2">
    <source>
        <dbReference type="Proteomes" id="UP000002943"/>
    </source>
</evidence>
<gene>
    <name evidence="1" type="ORF">VIBC2010_14084</name>
</gene>
<dbReference type="STRING" id="796620.VIBC2010_14084"/>
<reference evidence="1 2" key="1">
    <citation type="journal article" date="2012" name="Int. J. Syst. Evol. Microbiol.">
        <title>Vibrio caribbeanicus sp. nov., isolated from the marine sponge Scleritoderma cyanea.</title>
        <authorList>
            <person name="Hoffmann M."/>
            <person name="Monday S.R."/>
            <person name="Allard M.W."/>
            <person name="Strain E.A."/>
            <person name="Whittaker P."/>
            <person name="Naum M."/>
            <person name="McCarthy P.J."/>
            <person name="Lopez J.V."/>
            <person name="Fischer M."/>
            <person name="Brown E.W."/>
        </authorList>
    </citation>
    <scope>NUCLEOTIDE SEQUENCE [LARGE SCALE GENOMIC DNA]</scope>
    <source>
        <strain evidence="1 2">ATCC BAA-2122</strain>
    </source>
</reference>